<proteinExistence type="predicted"/>
<accession>A0A2G9G8B2</accession>
<evidence type="ECO:0000313" key="2">
    <source>
        <dbReference type="EMBL" id="PIN01462.1"/>
    </source>
</evidence>
<protein>
    <submittedName>
        <fullName evidence="2">Uncharacterized protein</fullName>
    </submittedName>
</protein>
<keyword evidence="3" id="KW-1185">Reference proteome</keyword>
<evidence type="ECO:0000313" key="3">
    <source>
        <dbReference type="Proteomes" id="UP000231279"/>
    </source>
</evidence>
<feature type="region of interest" description="Disordered" evidence="1">
    <location>
        <begin position="70"/>
        <end position="104"/>
    </location>
</feature>
<dbReference type="AlphaFoldDB" id="A0A2G9G8B2"/>
<evidence type="ECO:0000256" key="1">
    <source>
        <dbReference type="SAM" id="MobiDB-lite"/>
    </source>
</evidence>
<sequence>MKGPLRRRGHQDIESWGDMASIVTQVLYHEQVRVLQKSPEWPEIFKSMSQENSKQVLQSCTSQQDDEICIDDEGLPPLEANTNRLNPLHFDEESETDSDTDTDS</sequence>
<dbReference type="STRING" id="429701.A0A2G9G8B2"/>
<reference evidence="3" key="1">
    <citation type="journal article" date="2018" name="Gigascience">
        <title>Genome assembly of the Pink Ipe (Handroanthus impetiginosus, Bignoniaceae), a highly valued, ecologically keystone Neotropical timber forest tree.</title>
        <authorList>
            <person name="Silva-Junior O.B."/>
            <person name="Grattapaglia D."/>
            <person name="Novaes E."/>
            <person name="Collevatti R.G."/>
        </authorList>
    </citation>
    <scope>NUCLEOTIDE SEQUENCE [LARGE SCALE GENOMIC DNA]</scope>
    <source>
        <strain evidence="3">cv. UFG-1</strain>
    </source>
</reference>
<dbReference type="PANTHER" id="PTHR21641:SF0">
    <property type="entry name" value="RNA-BINDING PROTEIN EIF1AD-RELATED"/>
    <property type="match status" value="1"/>
</dbReference>
<organism evidence="2 3">
    <name type="scientific">Handroanthus impetiginosus</name>
    <dbReference type="NCBI Taxonomy" id="429701"/>
    <lineage>
        <taxon>Eukaryota</taxon>
        <taxon>Viridiplantae</taxon>
        <taxon>Streptophyta</taxon>
        <taxon>Embryophyta</taxon>
        <taxon>Tracheophyta</taxon>
        <taxon>Spermatophyta</taxon>
        <taxon>Magnoliopsida</taxon>
        <taxon>eudicotyledons</taxon>
        <taxon>Gunneridae</taxon>
        <taxon>Pentapetalae</taxon>
        <taxon>asterids</taxon>
        <taxon>lamiids</taxon>
        <taxon>Lamiales</taxon>
        <taxon>Bignoniaceae</taxon>
        <taxon>Crescentiina</taxon>
        <taxon>Tabebuia alliance</taxon>
        <taxon>Handroanthus</taxon>
    </lineage>
</organism>
<comment type="caution">
    <text evidence="2">The sequence shown here is derived from an EMBL/GenBank/DDBJ whole genome shotgun (WGS) entry which is preliminary data.</text>
</comment>
<feature type="compositionally biased region" description="Acidic residues" evidence="1">
    <location>
        <begin position="92"/>
        <end position="104"/>
    </location>
</feature>
<dbReference type="Proteomes" id="UP000231279">
    <property type="component" value="Unassembled WGS sequence"/>
</dbReference>
<dbReference type="EMBL" id="NKXS01006411">
    <property type="protein sequence ID" value="PIN01462.1"/>
    <property type="molecule type" value="Genomic_DNA"/>
</dbReference>
<dbReference type="InterPro" id="IPR039294">
    <property type="entry name" value="EIF1AD"/>
</dbReference>
<name>A0A2G9G8B2_9LAMI</name>
<gene>
    <name evidence="2" type="ORF">CDL12_26031</name>
</gene>
<dbReference type="OrthoDB" id="1738325at2759"/>
<dbReference type="PANTHER" id="PTHR21641">
    <property type="entry name" value="TRANSLATION INITIATION FACTOR-RELATED"/>
    <property type="match status" value="1"/>
</dbReference>
<dbReference type="GO" id="GO:0005634">
    <property type="term" value="C:nucleus"/>
    <property type="evidence" value="ECO:0007669"/>
    <property type="project" value="TreeGrafter"/>
</dbReference>